<gene>
    <name evidence="1" type="ORF">ACFSKK_02985</name>
</gene>
<proteinExistence type="predicted"/>
<comment type="caution">
    <text evidence="1">The sequence shown here is derived from an EMBL/GenBank/DDBJ whole genome shotgun (WGS) entry which is preliminary data.</text>
</comment>
<sequence>MNRSNEIVDKMKNIFQNTCGSWQNCTDTTIQDFLDQCEQNNIDPQFCMSWVEQHQSEIPGWETVSKVSLQWVNEHTSTGAPQSF</sequence>
<keyword evidence="2" id="KW-1185">Reference proteome</keyword>
<evidence type="ECO:0000313" key="2">
    <source>
        <dbReference type="Proteomes" id="UP001597318"/>
    </source>
</evidence>
<dbReference type="EMBL" id="JBHUIK010000001">
    <property type="protein sequence ID" value="MFD2212671.1"/>
    <property type="molecule type" value="Genomic_DNA"/>
</dbReference>
<dbReference type="Proteomes" id="UP001597318">
    <property type="component" value="Unassembled WGS sequence"/>
</dbReference>
<accession>A0ABW5BT08</accession>
<evidence type="ECO:0000313" key="1">
    <source>
        <dbReference type="EMBL" id="MFD2212671.1"/>
    </source>
</evidence>
<dbReference type="RefSeq" id="WP_247341974.1">
    <property type="nucleotide sequence ID" value="NZ_CP095550.1"/>
</dbReference>
<organism evidence="1 2">
    <name type="scientific">Metabacillus endolithicus</name>
    <dbReference type="NCBI Taxonomy" id="1535204"/>
    <lineage>
        <taxon>Bacteria</taxon>
        <taxon>Bacillati</taxon>
        <taxon>Bacillota</taxon>
        <taxon>Bacilli</taxon>
        <taxon>Bacillales</taxon>
        <taxon>Bacillaceae</taxon>
        <taxon>Metabacillus</taxon>
    </lineage>
</organism>
<reference evidence="2" key="1">
    <citation type="journal article" date="2019" name="Int. J. Syst. Evol. Microbiol.">
        <title>The Global Catalogue of Microorganisms (GCM) 10K type strain sequencing project: providing services to taxonomists for standard genome sequencing and annotation.</title>
        <authorList>
            <consortium name="The Broad Institute Genomics Platform"/>
            <consortium name="The Broad Institute Genome Sequencing Center for Infectious Disease"/>
            <person name="Wu L."/>
            <person name="Ma J."/>
        </authorList>
    </citation>
    <scope>NUCLEOTIDE SEQUENCE [LARGE SCALE GENOMIC DNA]</scope>
    <source>
        <strain evidence="2">CGMCC 1.15474</strain>
    </source>
</reference>
<name>A0ABW5BT08_9BACI</name>
<protein>
    <submittedName>
        <fullName evidence="1">Uncharacterized protein</fullName>
    </submittedName>
</protein>